<dbReference type="AlphaFoldDB" id="A0AA39V953"/>
<dbReference type="InterPro" id="IPR006722">
    <property type="entry name" value="Sedlin"/>
</dbReference>
<gene>
    <name evidence="1" type="ORF">JMJ35_003072</name>
</gene>
<comment type="caution">
    <text evidence="1">The sequence shown here is derived from an EMBL/GenBank/DDBJ whole genome shotgun (WGS) entry which is preliminary data.</text>
</comment>
<evidence type="ECO:0000313" key="1">
    <source>
        <dbReference type="EMBL" id="KAK0514455.1"/>
    </source>
</evidence>
<dbReference type="GO" id="GO:0005737">
    <property type="term" value="C:cytoplasm"/>
    <property type="evidence" value="ECO:0007669"/>
    <property type="project" value="GOC"/>
</dbReference>
<dbReference type="Pfam" id="PF04628">
    <property type="entry name" value="Sedlin_N"/>
    <property type="match status" value="1"/>
</dbReference>
<dbReference type="InterPro" id="IPR011012">
    <property type="entry name" value="Longin-like_dom_sf"/>
</dbReference>
<proteinExistence type="predicted"/>
<evidence type="ECO:0008006" key="3">
    <source>
        <dbReference type="Google" id="ProtNLM"/>
    </source>
</evidence>
<dbReference type="EMBL" id="JAFEKC020000005">
    <property type="protein sequence ID" value="KAK0514455.1"/>
    <property type="molecule type" value="Genomic_DNA"/>
</dbReference>
<dbReference type="Proteomes" id="UP001166286">
    <property type="component" value="Unassembled WGS sequence"/>
</dbReference>
<accession>A0AA39V953</accession>
<reference evidence="1" key="1">
    <citation type="submission" date="2023-03" db="EMBL/GenBank/DDBJ databases">
        <title>Complete genome of Cladonia borealis.</title>
        <authorList>
            <person name="Park H."/>
        </authorList>
    </citation>
    <scope>NUCLEOTIDE SEQUENCE</scope>
    <source>
        <strain evidence="1">ANT050790</strain>
    </source>
</reference>
<evidence type="ECO:0000313" key="2">
    <source>
        <dbReference type="Proteomes" id="UP001166286"/>
    </source>
</evidence>
<name>A0AA39V953_9LECA</name>
<dbReference type="Gene3D" id="3.30.450.70">
    <property type="match status" value="1"/>
</dbReference>
<dbReference type="SUPFAM" id="SSF64356">
    <property type="entry name" value="SNARE-like"/>
    <property type="match status" value="1"/>
</dbReference>
<organism evidence="1 2">
    <name type="scientific">Cladonia borealis</name>
    <dbReference type="NCBI Taxonomy" id="184061"/>
    <lineage>
        <taxon>Eukaryota</taxon>
        <taxon>Fungi</taxon>
        <taxon>Dikarya</taxon>
        <taxon>Ascomycota</taxon>
        <taxon>Pezizomycotina</taxon>
        <taxon>Lecanoromycetes</taxon>
        <taxon>OSLEUM clade</taxon>
        <taxon>Lecanoromycetidae</taxon>
        <taxon>Lecanorales</taxon>
        <taxon>Lecanorineae</taxon>
        <taxon>Cladoniaceae</taxon>
        <taxon>Cladonia</taxon>
    </lineage>
</organism>
<protein>
    <recommendedName>
        <fullName evidence="3">Sedlin</fullName>
    </recommendedName>
</protein>
<keyword evidence="2" id="KW-1185">Reference proteome</keyword>
<sequence length="178" mass="19256">MSTPSIACIGIIGKHDNPLHIALFPPHDTHPSTHLEFSFLLNASLDIFDARSRDRNRVDQDLGMLQAVDERLSIWGWQTGTGTRFAIVVDAWGRSGERGSGSETTGSRRAVADGDVKGAFKALQTAYIRLLQNPFYVPDEHTPMAVASGKGKGGKITSKGFIGEVKRIGEVWKPGAAV</sequence>
<dbReference type="GO" id="GO:0006888">
    <property type="term" value="P:endoplasmic reticulum to Golgi vesicle-mediated transport"/>
    <property type="evidence" value="ECO:0007669"/>
    <property type="project" value="InterPro"/>
</dbReference>
<dbReference type="PANTHER" id="PTHR12403">
    <property type="entry name" value="TRAFFICKING PROTEIN PARTICLE COMPLEX SUBUNIT 2"/>
    <property type="match status" value="1"/>
</dbReference>